<evidence type="ECO:0000313" key="4">
    <source>
        <dbReference type="Proteomes" id="UP001597183"/>
    </source>
</evidence>
<accession>A0ABW4AI86</accession>
<keyword evidence="2" id="KW-0812">Transmembrane</keyword>
<evidence type="ECO:0000313" key="3">
    <source>
        <dbReference type="EMBL" id="MFD1370496.1"/>
    </source>
</evidence>
<name>A0ABW4AI86_9ACTN</name>
<feature type="transmembrane region" description="Helical" evidence="2">
    <location>
        <begin position="33"/>
        <end position="54"/>
    </location>
</feature>
<protein>
    <submittedName>
        <fullName evidence="3">SLATT domain-containing protein</fullName>
    </submittedName>
</protein>
<organism evidence="3 4">
    <name type="scientific">Actinoplanes sichuanensis</name>
    <dbReference type="NCBI Taxonomy" id="512349"/>
    <lineage>
        <taxon>Bacteria</taxon>
        <taxon>Bacillati</taxon>
        <taxon>Actinomycetota</taxon>
        <taxon>Actinomycetes</taxon>
        <taxon>Micromonosporales</taxon>
        <taxon>Micromonosporaceae</taxon>
        <taxon>Actinoplanes</taxon>
    </lineage>
</organism>
<comment type="caution">
    <text evidence="3">The sequence shown here is derived from an EMBL/GenBank/DDBJ whole genome shotgun (WGS) entry which is preliminary data.</text>
</comment>
<sequence length="153" mass="17028">MALRPDQDAVDPVLTLADRELDHYARRRDAARVYYQATELALLVTASATVIAAAMNAPPLVTALIAGTTVFFTGFRQVFRTGERWTLSAQSRVSLWHATNQYRLLEPEERDPPARQRLLDSIQRISEQELQGWAATRTSAEPVGDRGPGVPLN</sequence>
<feature type="transmembrane region" description="Helical" evidence="2">
    <location>
        <begin position="60"/>
        <end position="79"/>
    </location>
</feature>
<feature type="region of interest" description="Disordered" evidence="1">
    <location>
        <begin position="132"/>
        <end position="153"/>
    </location>
</feature>
<keyword evidence="2" id="KW-0472">Membrane</keyword>
<proteinExistence type="predicted"/>
<reference evidence="4" key="1">
    <citation type="journal article" date="2019" name="Int. J. Syst. Evol. Microbiol.">
        <title>The Global Catalogue of Microorganisms (GCM) 10K type strain sequencing project: providing services to taxonomists for standard genome sequencing and annotation.</title>
        <authorList>
            <consortium name="The Broad Institute Genomics Platform"/>
            <consortium name="The Broad Institute Genome Sequencing Center for Infectious Disease"/>
            <person name="Wu L."/>
            <person name="Ma J."/>
        </authorList>
    </citation>
    <scope>NUCLEOTIDE SEQUENCE [LARGE SCALE GENOMIC DNA]</scope>
    <source>
        <strain evidence="4">CCM 7526</strain>
    </source>
</reference>
<dbReference type="NCBIfam" id="NF033634">
    <property type="entry name" value="SLATT_1"/>
    <property type="match status" value="1"/>
</dbReference>
<evidence type="ECO:0000256" key="1">
    <source>
        <dbReference type="SAM" id="MobiDB-lite"/>
    </source>
</evidence>
<dbReference type="EMBL" id="JBHTMK010000044">
    <property type="protein sequence ID" value="MFD1370496.1"/>
    <property type="molecule type" value="Genomic_DNA"/>
</dbReference>
<gene>
    <name evidence="3" type="ORF">ACFQ5G_34615</name>
</gene>
<dbReference type="RefSeq" id="WP_317793733.1">
    <property type="nucleotide sequence ID" value="NZ_AP028461.1"/>
</dbReference>
<evidence type="ECO:0000256" key="2">
    <source>
        <dbReference type="SAM" id="Phobius"/>
    </source>
</evidence>
<keyword evidence="2" id="KW-1133">Transmembrane helix</keyword>
<dbReference type="Proteomes" id="UP001597183">
    <property type="component" value="Unassembled WGS sequence"/>
</dbReference>
<keyword evidence="4" id="KW-1185">Reference proteome</keyword>